<dbReference type="Pfam" id="PF00106">
    <property type="entry name" value="adh_short"/>
    <property type="match status" value="1"/>
</dbReference>
<dbReference type="KEGG" id="fpf:DCC35_01235"/>
<dbReference type="PANTHER" id="PTHR44196:SF1">
    <property type="entry name" value="DEHYDROGENASE_REDUCTASE SDR FAMILY MEMBER 7B"/>
    <property type="match status" value="1"/>
</dbReference>
<evidence type="ECO:0000256" key="2">
    <source>
        <dbReference type="ARBA" id="ARBA00023002"/>
    </source>
</evidence>
<accession>A0A4D7JCR2</accession>
<dbReference type="SMART" id="SM00822">
    <property type="entry name" value="PKS_KR"/>
    <property type="match status" value="1"/>
</dbReference>
<dbReference type="GO" id="GO:0016020">
    <property type="term" value="C:membrane"/>
    <property type="evidence" value="ECO:0007669"/>
    <property type="project" value="TreeGrafter"/>
</dbReference>
<dbReference type="RefSeq" id="WP_137089065.1">
    <property type="nucleotide sequence ID" value="NZ_CP028923.1"/>
</dbReference>
<dbReference type="Proteomes" id="UP000298616">
    <property type="component" value="Chromosome"/>
</dbReference>
<dbReference type="OrthoDB" id="822355at2"/>
<dbReference type="NCBIfam" id="NF004825">
    <property type="entry name" value="PRK06181.1"/>
    <property type="match status" value="1"/>
</dbReference>
<evidence type="ECO:0000313" key="5">
    <source>
        <dbReference type="EMBL" id="QCK13471.1"/>
    </source>
</evidence>
<dbReference type="EMBL" id="CP028923">
    <property type="protein sequence ID" value="QCK13471.1"/>
    <property type="molecule type" value="Genomic_DNA"/>
</dbReference>
<dbReference type="GO" id="GO:0016491">
    <property type="term" value="F:oxidoreductase activity"/>
    <property type="evidence" value="ECO:0007669"/>
    <property type="project" value="UniProtKB-KW"/>
</dbReference>
<dbReference type="CDD" id="cd05332">
    <property type="entry name" value="11beta-HSD1_like_SDR_c"/>
    <property type="match status" value="1"/>
</dbReference>
<feature type="domain" description="Ketoreductase" evidence="4">
    <location>
        <begin position="7"/>
        <end position="189"/>
    </location>
</feature>
<dbReference type="InterPro" id="IPR036291">
    <property type="entry name" value="NAD(P)-bd_dom_sf"/>
</dbReference>
<dbReference type="PRINTS" id="PR00080">
    <property type="entry name" value="SDRFAMILY"/>
</dbReference>
<dbReference type="AlphaFoldDB" id="A0A4D7JCR2"/>
<dbReference type="PRINTS" id="PR00081">
    <property type="entry name" value="GDHRDH"/>
</dbReference>
<reference evidence="5 6" key="1">
    <citation type="submission" date="2018-04" db="EMBL/GenBank/DDBJ databases">
        <title>Complete genome uncultured novel isolate.</title>
        <authorList>
            <person name="Merlino G."/>
        </authorList>
    </citation>
    <scope>NUCLEOTIDE SEQUENCE [LARGE SCALE GENOMIC DNA]</scope>
    <source>
        <strain evidence="6">R1DC9</strain>
    </source>
</reference>
<dbReference type="InterPro" id="IPR020904">
    <property type="entry name" value="Sc_DH/Rdtase_CS"/>
</dbReference>
<keyword evidence="2" id="KW-0560">Oxidoreductase</keyword>
<dbReference type="InterPro" id="IPR002347">
    <property type="entry name" value="SDR_fam"/>
</dbReference>
<evidence type="ECO:0000256" key="3">
    <source>
        <dbReference type="RuleBase" id="RU000363"/>
    </source>
</evidence>
<name>A0A4D7JCR2_9BACT</name>
<organism evidence="5 6">
    <name type="scientific">Mangrovivirga cuniculi</name>
    <dbReference type="NCBI Taxonomy" id="2715131"/>
    <lineage>
        <taxon>Bacteria</taxon>
        <taxon>Pseudomonadati</taxon>
        <taxon>Bacteroidota</taxon>
        <taxon>Cytophagia</taxon>
        <taxon>Cytophagales</taxon>
        <taxon>Mangrovivirgaceae</taxon>
        <taxon>Mangrovivirga</taxon>
    </lineage>
</organism>
<proteinExistence type="inferred from homology"/>
<sequence>MTKIKDSIVWITGASSGIGEALAIELSENGAKVILSARREEELEKVRSQCKGTGHMILPLDVTNVETLQPAFDKVLNEYGSLDILINNAGVTQRSLAAETDLSATRKIMEVNFFSAVALTRIVLPYFIERNAGHIVATSSVTGKYGTPYRSTYAASKHALHGYFDSLRAENSKHGINVTLVCPGFIKTPITLKAVTADGSPLGTLEPGNLHGIPADKCARKIVRSLKKNKREVYIAGLKESSGLVLKRLWPGMMAKVLEKIDVT</sequence>
<dbReference type="Gene3D" id="3.40.50.720">
    <property type="entry name" value="NAD(P)-binding Rossmann-like Domain"/>
    <property type="match status" value="1"/>
</dbReference>
<protein>
    <submittedName>
        <fullName evidence="5">Short chain dehydrogenase</fullName>
    </submittedName>
</protein>
<evidence type="ECO:0000256" key="1">
    <source>
        <dbReference type="ARBA" id="ARBA00006484"/>
    </source>
</evidence>
<dbReference type="SUPFAM" id="SSF51735">
    <property type="entry name" value="NAD(P)-binding Rossmann-fold domains"/>
    <property type="match status" value="1"/>
</dbReference>
<evidence type="ECO:0000259" key="4">
    <source>
        <dbReference type="SMART" id="SM00822"/>
    </source>
</evidence>
<evidence type="ECO:0000313" key="6">
    <source>
        <dbReference type="Proteomes" id="UP000298616"/>
    </source>
</evidence>
<dbReference type="InterPro" id="IPR057326">
    <property type="entry name" value="KR_dom"/>
</dbReference>
<keyword evidence="6" id="KW-1185">Reference proteome</keyword>
<gene>
    <name evidence="5" type="ORF">DCC35_01235</name>
</gene>
<comment type="similarity">
    <text evidence="1 3">Belongs to the short-chain dehydrogenases/reductases (SDR) family.</text>
</comment>
<dbReference type="PROSITE" id="PS00061">
    <property type="entry name" value="ADH_SHORT"/>
    <property type="match status" value="1"/>
</dbReference>
<dbReference type="PANTHER" id="PTHR44196">
    <property type="entry name" value="DEHYDROGENASE/REDUCTASE SDR FAMILY MEMBER 7B"/>
    <property type="match status" value="1"/>
</dbReference>